<keyword evidence="2" id="KW-1133">Transmembrane helix</keyword>
<feature type="transmembrane region" description="Helical" evidence="2">
    <location>
        <begin position="76"/>
        <end position="99"/>
    </location>
</feature>
<accession>A0A4S8P0K4</accession>
<protein>
    <submittedName>
        <fullName evidence="3">Uncharacterized protein</fullName>
    </submittedName>
</protein>
<organism evidence="3 4">
    <name type="scientific">Glycomyces paridis</name>
    <dbReference type="NCBI Taxonomy" id="2126555"/>
    <lineage>
        <taxon>Bacteria</taxon>
        <taxon>Bacillati</taxon>
        <taxon>Actinomycetota</taxon>
        <taxon>Actinomycetes</taxon>
        <taxon>Glycomycetales</taxon>
        <taxon>Glycomycetaceae</taxon>
        <taxon>Glycomyces</taxon>
    </lineage>
</organism>
<dbReference type="EMBL" id="STGX01000022">
    <property type="protein sequence ID" value="THV23478.1"/>
    <property type="molecule type" value="Genomic_DNA"/>
</dbReference>
<evidence type="ECO:0000256" key="2">
    <source>
        <dbReference type="SAM" id="Phobius"/>
    </source>
</evidence>
<proteinExistence type="predicted"/>
<sequence>MDPVPRPPIRPPRRFAAEPAAIVSCIAVGVFAAVAVIIGHERGHRFAFEALSAYVLIAGLLSSGPQGRRPLYSLPSWSIGTLVGVPIGLLVGGLCLPLESSDPDWRYAGVLWGVLLVMDIGREAVRDRWAERRREMRADGTGESPGPRDPLPARTP</sequence>
<name>A0A4S8P0K4_9ACTN</name>
<feature type="compositionally biased region" description="Pro residues" evidence="1">
    <location>
        <begin position="147"/>
        <end position="156"/>
    </location>
</feature>
<dbReference type="Proteomes" id="UP000305792">
    <property type="component" value="Unassembled WGS sequence"/>
</dbReference>
<reference evidence="3 4" key="1">
    <citation type="journal article" date="2018" name="Int. J. Syst. Evol. Microbiol.">
        <title>Glycomyces paridis sp. nov., isolated from the medicinal plant Paris polyphylla.</title>
        <authorList>
            <person name="Fang X.M."/>
            <person name="Bai J.L."/>
            <person name="Su J."/>
            <person name="Zhao L.L."/>
            <person name="Liu H.Y."/>
            <person name="Ma B.P."/>
            <person name="Zhang Y.Q."/>
            <person name="Yu L.Y."/>
        </authorList>
    </citation>
    <scope>NUCLEOTIDE SEQUENCE [LARGE SCALE GENOMIC DNA]</scope>
    <source>
        <strain evidence="3 4">CPCC 204357</strain>
    </source>
</reference>
<feature type="transmembrane region" description="Helical" evidence="2">
    <location>
        <begin position="20"/>
        <end position="40"/>
    </location>
</feature>
<dbReference type="AlphaFoldDB" id="A0A4S8P0K4"/>
<comment type="caution">
    <text evidence="3">The sequence shown here is derived from an EMBL/GenBank/DDBJ whole genome shotgun (WGS) entry which is preliminary data.</text>
</comment>
<keyword evidence="4" id="KW-1185">Reference proteome</keyword>
<gene>
    <name evidence="3" type="ORF">E9998_23035</name>
</gene>
<keyword evidence="2" id="KW-0472">Membrane</keyword>
<evidence type="ECO:0000313" key="4">
    <source>
        <dbReference type="Proteomes" id="UP000305792"/>
    </source>
</evidence>
<dbReference type="RefSeq" id="WP_136532052.1">
    <property type="nucleotide sequence ID" value="NZ_STGX01000022.1"/>
</dbReference>
<keyword evidence="2" id="KW-0812">Transmembrane</keyword>
<feature type="region of interest" description="Disordered" evidence="1">
    <location>
        <begin position="133"/>
        <end position="156"/>
    </location>
</feature>
<evidence type="ECO:0000256" key="1">
    <source>
        <dbReference type="SAM" id="MobiDB-lite"/>
    </source>
</evidence>
<evidence type="ECO:0000313" key="3">
    <source>
        <dbReference type="EMBL" id="THV23478.1"/>
    </source>
</evidence>
<feature type="transmembrane region" description="Helical" evidence="2">
    <location>
        <begin position="46"/>
        <end position="64"/>
    </location>
</feature>